<dbReference type="EMBL" id="MNCJ02000324">
    <property type="protein sequence ID" value="KAF5792284.1"/>
    <property type="molecule type" value="Genomic_DNA"/>
</dbReference>
<dbReference type="Proteomes" id="UP000215914">
    <property type="component" value="Unassembled WGS sequence"/>
</dbReference>
<comment type="caution">
    <text evidence="2">The sequence shown here is derived from an EMBL/GenBank/DDBJ whole genome shotgun (WGS) entry which is preliminary data.</text>
</comment>
<accession>A0A9K3I9Y9</accession>
<dbReference type="AlphaFoldDB" id="A0A9K3I9Y9"/>
<organism evidence="2 3">
    <name type="scientific">Helianthus annuus</name>
    <name type="common">Common sunflower</name>
    <dbReference type="NCBI Taxonomy" id="4232"/>
    <lineage>
        <taxon>Eukaryota</taxon>
        <taxon>Viridiplantae</taxon>
        <taxon>Streptophyta</taxon>
        <taxon>Embryophyta</taxon>
        <taxon>Tracheophyta</taxon>
        <taxon>Spermatophyta</taxon>
        <taxon>Magnoliopsida</taxon>
        <taxon>eudicotyledons</taxon>
        <taxon>Gunneridae</taxon>
        <taxon>Pentapetalae</taxon>
        <taxon>asterids</taxon>
        <taxon>campanulids</taxon>
        <taxon>Asterales</taxon>
        <taxon>Asteraceae</taxon>
        <taxon>Asteroideae</taxon>
        <taxon>Heliantheae alliance</taxon>
        <taxon>Heliantheae</taxon>
        <taxon>Helianthus</taxon>
    </lineage>
</organism>
<feature type="compositionally biased region" description="Polar residues" evidence="1">
    <location>
        <begin position="109"/>
        <end position="120"/>
    </location>
</feature>
<proteinExistence type="predicted"/>
<reference evidence="2" key="1">
    <citation type="journal article" date="2017" name="Nature">
        <title>The sunflower genome provides insights into oil metabolism, flowering and Asterid evolution.</title>
        <authorList>
            <person name="Badouin H."/>
            <person name="Gouzy J."/>
            <person name="Grassa C.J."/>
            <person name="Murat F."/>
            <person name="Staton S.E."/>
            <person name="Cottret L."/>
            <person name="Lelandais-Briere C."/>
            <person name="Owens G.L."/>
            <person name="Carrere S."/>
            <person name="Mayjonade B."/>
            <person name="Legrand L."/>
            <person name="Gill N."/>
            <person name="Kane N.C."/>
            <person name="Bowers J.E."/>
            <person name="Hubner S."/>
            <person name="Bellec A."/>
            <person name="Berard A."/>
            <person name="Berges H."/>
            <person name="Blanchet N."/>
            <person name="Boniface M.C."/>
            <person name="Brunel D."/>
            <person name="Catrice O."/>
            <person name="Chaidir N."/>
            <person name="Claudel C."/>
            <person name="Donnadieu C."/>
            <person name="Faraut T."/>
            <person name="Fievet G."/>
            <person name="Helmstetter N."/>
            <person name="King M."/>
            <person name="Knapp S.J."/>
            <person name="Lai Z."/>
            <person name="Le Paslier M.C."/>
            <person name="Lippi Y."/>
            <person name="Lorenzon L."/>
            <person name="Mandel J.R."/>
            <person name="Marage G."/>
            <person name="Marchand G."/>
            <person name="Marquand E."/>
            <person name="Bret-Mestries E."/>
            <person name="Morien E."/>
            <person name="Nambeesan S."/>
            <person name="Nguyen T."/>
            <person name="Pegot-Espagnet P."/>
            <person name="Pouilly N."/>
            <person name="Raftis F."/>
            <person name="Sallet E."/>
            <person name="Schiex T."/>
            <person name="Thomas J."/>
            <person name="Vandecasteele C."/>
            <person name="Vares D."/>
            <person name="Vear F."/>
            <person name="Vautrin S."/>
            <person name="Crespi M."/>
            <person name="Mangin B."/>
            <person name="Burke J.M."/>
            <person name="Salse J."/>
            <person name="Munos S."/>
            <person name="Vincourt P."/>
            <person name="Rieseberg L.H."/>
            <person name="Langlade N.B."/>
        </authorList>
    </citation>
    <scope>NUCLEOTIDE SEQUENCE</scope>
    <source>
        <tissue evidence="2">Leaves</tissue>
    </source>
</reference>
<name>A0A9K3I9Y9_HELAN</name>
<keyword evidence="3" id="KW-1185">Reference proteome</keyword>
<protein>
    <submittedName>
        <fullName evidence="2">Uncharacterized protein</fullName>
    </submittedName>
</protein>
<gene>
    <name evidence="2" type="ORF">HanXRQr2_Chr09g0404261</name>
</gene>
<reference evidence="2" key="2">
    <citation type="submission" date="2020-06" db="EMBL/GenBank/DDBJ databases">
        <title>Helianthus annuus Genome sequencing and assembly Release 2.</title>
        <authorList>
            <person name="Gouzy J."/>
            <person name="Langlade N."/>
            <person name="Munos S."/>
        </authorList>
    </citation>
    <scope>NUCLEOTIDE SEQUENCE</scope>
    <source>
        <tissue evidence="2">Leaves</tissue>
    </source>
</reference>
<feature type="region of interest" description="Disordered" evidence="1">
    <location>
        <begin position="96"/>
        <end position="120"/>
    </location>
</feature>
<evidence type="ECO:0000313" key="2">
    <source>
        <dbReference type="EMBL" id="KAF5792284.1"/>
    </source>
</evidence>
<evidence type="ECO:0000256" key="1">
    <source>
        <dbReference type="SAM" id="MobiDB-lite"/>
    </source>
</evidence>
<evidence type="ECO:0000313" key="3">
    <source>
        <dbReference type="Proteomes" id="UP000215914"/>
    </source>
</evidence>
<dbReference type="Gramene" id="mRNA:HanXRQr2_Chr09g0404261">
    <property type="protein sequence ID" value="CDS:HanXRQr2_Chr09g0404261.1"/>
    <property type="gene ID" value="HanXRQr2_Chr09g0404261"/>
</dbReference>
<sequence length="120" mass="13291">MATFFDEATVGLIGIQCKDMVLKHGYTDRYQTPEPLYEAIGKDVTMQVQYAHSTTPNPNSSVLSVNKVYDSKLNITATPPSPTQQTTPTADKKLALESNENKPSAKRQLYQSGIPSYSKY</sequence>